<dbReference type="EMBL" id="KZ679676">
    <property type="protein sequence ID" value="PTB59641.1"/>
    <property type="molecule type" value="Genomic_DNA"/>
</dbReference>
<evidence type="ECO:0000313" key="2">
    <source>
        <dbReference type="Proteomes" id="UP000241690"/>
    </source>
</evidence>
<name>A0A2T4ARE8_TRIHA</name>
<proteinExistence type="predicted"/>
<protein>
    <submittedName>
        <fullName evidence="1">Uncharacterized protein</fullName>
    </submittedName>
</protein>
<sequence>MLWEMTGLGQLGDRPLLASPFIALSSLPSLPFSLFKFQLISAGLAPHVWARSAYTTYLYLYIHMRVCCDHPWPRLQVVSPAVTPPHTPNSTQRFVPLAFVLSQMYRRP</sequence>
<reference evidence="1 2" key="1">
    <citation type="submission" date="2016-07" db="EMBL/GenBank/DDBJ databases">
        <title>Multiple horizontal gene transfer events from other fungi enriched the ability of initially mycotrophic Trichoderma (Ascomycota) to feed on dead plant biomass.</title>
        <authorList>
            <consortium name="DOE Joint Genome Institute"/>
            <person name="Aerts A."/>
            <person name="Atanasova L."/>
            <person name="Chenthamara K."/>
            <person name="Zhang J."/>
            <person name="Grujic M."/>
            <person name="Henrissat B."/>
            <person name="Kuo A."/>
            <person name="Salamov A."/>
            <person name="Lipzen A."/>
            <person name="Labutti K."/>
            <person name="Barry K."/>
            <person name="Miao Y."/>
            <person name="Rahimi M.J."/>
            <person name="Shen Q."/>
            <person name="Grigoriev I.V."/>
            <person name="Kubicek C.P."/>
            <person name="Druzhinina I.S."/>
        </authorList>
    </citation>
    <scope>NUCLEOTIDE SEQUENCE [LARGE SCALE GENOMIC DNA]</scope>
    <source>
        <strain evidence="1 2">CBS 226.95</strain>
    </source>
</reference>
<dbReference type="RefSeq" id="XP_024779318.1">
    <property type="nucleotide sequence ID" value="XM_024918491.1"/>
</dbReference>
<dbReference type="GeneID" id="36627060"/>
<dbReference type="Proteomes" id="UP000241690">
    <property type="component" value="Unassembled WGS sequence"/>
</dbReference>
<dbReference type="AlphaFoldDB" id="A0A2T4ARE8"/>
<accession>A0A2T4ARE8</accession>
<keyword evidence="2" id="KW-1185">Reference proteome</keyword>
<evidence type="ECO:0000313" key="1">
    <source>
        <dbReference type="EMBL" id="PTB59641.1"/>
    </source>
</evidence>
<gene>
    <name evidence="1" type="ORF">M431DRAFT_504605</name>
</gene>
<organism evidence="1 2">
    <name type="scientific">Trichoderma harzianum CBS 226.95</name>
    <dbReference type="NCBI Taxonomy" id="983964"/>
    <lineage>
        <taxon>Eukaryota</taxon>
        <taxon>Fungi</taxon>
        <taxon>Dikarya</taxon>
        <taxon>Ascomycota</taxon>
        <taxon>Pezizomycotina</taxon>
        <taxon>Sordariomycetes</taxon>
        <taxon>Hypocreomycetidae</taxon>
        <taxon>Hypocreales</taxon>
        <taxon>Hypocreaceae</taxon>
        <taxon>Trichoderma</taxon>
    </lineage>
</organism>